<evidence type="ECO:0000256" key="2">
    <source>
        <dbReference type="ARBA" id="ARBA00023315"/>
    </source>
</evidence>
<dbReference type="OrthoDB" id="9775595at2"/>
<dbReference type="PANTHER" id="PTHR43420">
    <property type="entry name" value="ACETYLTRANSFERASE"/>
    <property type="match status" value="1"/>
</dbReference>
<evidence type="ECO:0000313" key="4">
    <source>
        <dbReference type="EMBL" id="OWJ68673.1"/>
    </source>
</evidence>
<dbReference type="SUPFAM" id="SSF55729">
    <property type="entry name" value="Acyl-CoA N-acyltransferases (Nat)"/>
    <property type="match status" value="1"/>
</dbReference>
<dbReference type="RefSeq" id="WP_088149464.1">
    <property type="nucleotide sequence ID" value="NZ_NHON01000003.1"/>
</dbReference>
<keyword evidence="5" id="KW-1185">Reference proteome</keyword>
<organism evidence="4 5">
    <name type="scientific">Inquilinus limosus</name>
    <dbReference type="NCBI Taxonomy" id="171674"/>
    <lineage>
        <taxon>Bacteria</taxon>
        <taxon>Pseudomonadati</taxon>
        <taxon>Pseudomonadota</taxon>
        <taxon>Alphaproteobacteria</taxon>
        <taxon>Rhodospirillales</taxon>
        <taxon>Rhodospirillaceae</taxon>
        <taxon>Inquilinus</taxon>
    </lineage>
</organism>
<dbReference type="InterPro" id="IPR056935">
    <property type="entry name" value="Rv0428c-like_C"/>
</dbReference>
<protein>
    <recommendedName>
        <fullName evidence="3">N-acetyltransferase domain-containing protein</fullName>
    </recommendedName>
</protein>
<dbReference type="EMBL" id="NHON01000003">
    <property type="protein sequence ID" value="OWJ68673.1"/>
    <property type="molecule type" value="Genomic_DNA"/>
</dbReference>
<dbReference type="Pfam" id="PF24553">
    <property type="entry name" value="Rv0428c_C"/>
    <property type="match status" value="1"/>
</dbReference>
<dbReference type="GO" id="GO:0016747">
    <property type="term" value="F:acyltransferase activity, transferring groups other than amino-acyl groups"/>
    <property type="evidence" value="ECO:0007669"/>
    <property type="project" value="InterPro"/>
</dbReference>
<accession>A0A211ZTU6</accession>
<dbReference type="AlphaFoldDB" id="A0A211ZTU6"/>
<dbReference type="CDD" id="cd04301">
    <property type="entry name" value="NAT_SF"/>
    <property type="match status" value="1"/>
</dbReference>
<evidence type="ECO:0000259" key="3">
    <source>
        <dbReference type="PROSITE" id="PS51186"/>
    </source>
</evidence>
<dbReference type="STRING" id="1122125.GCA_000423185_02923"/>
<dbReference type="PANTHER" id="PTHR43420:SF12">
    <property type="entry name" value="N-ACETYLTRANSFERASE DOMAIN-CONTAINING PROTEIN"/>
    <property type="match status" value="1"/>
</dbReference>
<keyword evidence="2" id="KW-0012">Acyltransferase</keyword>
<evidence type="ECO:0000256" key="1">
    <source>
        <dbReference type="ARBA" id="ARBA00022679"/>
    </source>
</evidence>
<dbReference type="Gene3D" id="3.40.630.30">
    <property type="match status" value="1"/>
</dbReference>
<dbReference type="Proteomes" id="UP000196655">
    <property type="component" value="Unassembled WGS sequence"/>
</dbReference>
<evidence type="ECO:0000313" key="5">
    <source>
        <dbReference type="Proteomes" id="UP000196655"/>
    </source>
</evidence>
<comment type="caution">
    <text evidence="4">The sequence shown here is derived from an EMBL/GenBank/DDBJ whole genome shotgun (WGS) entry which is preliminary data.</text>
</comment>
<dbReference type="InterPro" id="IPR016181">
    <property type="entry name" value="Acyl_CoA_acyltransferase"/>
</dbReference>
<keyword evidence="1" id="KW-0808">Transferase</keyword>
<dbReference type="PROSITE" id="PS51186">
    <property type="entry name" value="GNAT"/>
    <property type="match status" value="1"/>
</dbReference>
<dbReference type="InterPro" id="IPR050680">
    <property type="entry name" value="YpeA/RimI_acetyltransf"/>
</dbReference>
<name>A0A211ZTU6_9PROT</name>
<reference evidence="5" key="1">
    <citation type="submission" date="2017-05" db="EMBL/GenBank/DDBJ databases">
        <authorList>
            <person name="Macchi M."/>
            <person name="Festa S."/>
            <person name="Coppotelli B.M."/>
            <person name="Morelli I.S."/>
        </authorList>
    </citation>
    <scope>NUCLEOTIDE SEQUENCE [LARGE SCALE GENOMIC DNA]</scope>
    <source>
        <strain evidence="5">I</strain>
    </source>
</reference>
<sequence length="246" mass="26356">MSADDIAWRVEEACQNAWPSPRQVLLGGWLLRASGGTTRRTNSVNPLRGGPRDPSGVIAAAEGIYRGLGQPSRFRVPSIAGGMDGPLERAGYAAEGETTTLLADLADHRPRDCAHIVLSGRPDEDWLALRSTAADPIFNAMVDSIVLPKAFAACRINGQVVAKAYGVVHDRLLVLESVETHPEHRQRGYGALTVGHLMDWALTQGAGGACLQVVADNAPAQALYASLGFRTELYRYHYRSKATAAG</sequence>
<feature type="domain" description="N-acetyltransferase" evidence="3">
    <location>
        <begin position="116"/>
        <end position="246"/>
    </location>
</feature>
<gene>
    <name evidence="4" type="ORF">BWR60_02685</name>
</gene>
<dbReference type="InterPro" id="IPR000182">
    <property type="entry name" value="GNAT_dom"/>
</dbReference>
<proteinExistence type="predicted"/>